<comment type="caution">
    <text evidence="1">The sequence shown here is derived from an EMBL/GenBank/DDBJ whole genome shotgun (WGS) entry which is preliminary data.</text>
</comment>
<evidence type="ECO:0000313" key="2">
    <source>
        <dbReference type="Proteomes" id="UP001221898"/>
    </source>
</evidence>
<dbReference type="Proteomes" id="UP001221898">
    <property type="component" value="Unassembled WGS sequence"/>
</dbReference>
<protein>
    <submittedName>
        <fullName evidence="1">Uncharacterized protein</fullName>
    </submittedName>
</protein>
<accession>A0AAD7SFE3</accession>
<dbReference type="AlphaFoldDB" id="A0AAD7SFE3"/>
<dbReference type="PANTHER" id="PTHR23095">
    <property type="entry name" value="PARANEOPLASTIC ANTIGEN"/>
    <property type="match status" value="1"/>
</dbReference>
<proteinExistence type="predicted"/>
<keyword evidence="2" id="KW-1185">Reference proteome</keyword>
<sequence length="140" mass="15180">MGSPVLAALTPDALTPPEVQKLVVEHIVRGGGTATRALSSLKLRAFSGQIPRPNNEVDYDTWRSHVELILKDTTMSDLQKSLRIRESLLPPASDVIKRLGPGAVAASYIQLLDAAYDTVEDGDKTLVRKPPPTCTGYKQC</sequence>
<dbReference type="EMBL" id="JAINUG010000071">
    <property type="protein sequence ID" value="KAJ8401388.1"/>
    <property type="molecule type" value="Genomic_DNA"/>
</dbReference>
<dbReference type="PANTHER" id="PTHR23095:SF53">
    <property type="entry name" value="ZINC FINGER CCHC DOMAIN-CONTAINING PROTEIN 12-LIKE"/>
    <property type="match status" value="1"/>
</dbReference>
<name>A0AAD7SFE3_9TELE</name>
<dbReference type="InterPro" id="IPR026523">
    <property type="entry name" value="PNMA"/>
</dbReference>
<gene>
    <name evidence="1" type="ORF">AAFF_G00386190</name>
</gene>
<evidence type="ECO:0000313" key="1">
    <source>
        <dbReference type="EMBL" id="KAJ8401388.1"/>
    </source>
</evidence>
<reference evidence="1" key="1">
    <citation type="journal article" date="2023" name="Science">
        <title>Genome structures resolve the early diversification of teleost fishes.</title>
        <authorList>
            <person name="Parey E."/>
            <person name="Louis A."/>
            <person name="Montfort J."/>
            <person name="Bouchez O."/>
            <person name="Roques C."/>
            <person name="Iampietro C."/>
            <person name="Lluch J."/>
            <person name="Castinel A."/>
            <person name="Donnadieu C."/>
            <person name="Desvignes T."/>
            <person name="Floi Bucao C."/>
            <person name="Jouanno E."/>
            <person name="Wen M."/>
            <person name="Mejri S."/>
            <person name="Dirks R."/>
            <person name="Jansen H."/>
            <person name="Henkel C."/>
            <person name="Chen W.J."/>
            <person name="Zahm M."/>
            <person name="Cabau C."/>
            <person name="Klopp C."/>
            <person name="Thompson A.W."/>
            <person name="Robinson-Rechavi M."/>
            <person name="Braasch I."/>
            <person name="Lecointre G."/>
            <person name="Bobe J."/>
            <person name="Postlethwait J.H."/>
            <person name="Berthelot C."/>
            <person name="Roest Crollius H."/>
            <person name="Guiguen Y."/>
        </authorList>
    </citation>
    <scope>NUCLEOTIDE SEQUENCE</scope>
    <source>
        <strain evidence="1">NC1722</strain>
    </source>
</reference>
<organism evidence="1 2">
    <name type="scientific">Aldrovandia affinis</name>
    <dbReference type="NCBI Taxonomy" id="143900"/>
    <lineage>
        <taxon>Eukaryota</taxon>
        <taxon>Metazoa</taxon>
        <taxon>Chordata</taxon>
        <taxon>Craniata</taxon>
        <taxon>Vertebrata</taxon>
        <taxon>Euteleostomi</taxon>
        <taxon>Actinopterygii</taxon>
        <taxon>Neopterygii</taxon>
        <taxon>Teleostei</taxon>
        <taxon>Notacanthiformes</taxon>
        <taxon>Halosauridae</taxon>
        <taxon>Aldrovandia</taxon>
    </lineage>
</organism>